<comment type="caution">
    <text evidence="16">The sequence shown here is derived from an EMBL/GenBank/DDBJ whole genome shotgun (WGS) entry which is preliminary data.</text>
</comment>
<keyword evidence="5" id="KW-0812">Transmembrane</keyword>
<evidence type="ECO:0000256" key="4">
    <source>
        <dbReference type="ARBA" id="ARBA00022452"/>
    </source>
</evidence>
<feature type="domain" description="NolW-like" evidence="14">
    <location>
        <begin position="184"/>
        <end position="242"/>
    </location>
</feature>
<evidence type="ECO:0000259" key="13">
    <source>
        <dbReference type="Pfam" id="PF00263"/>
    </source>
</evidence>
<dbReference type="InterPro" id="IPR013356">
    <property type="entry name" value="T2SS_GspD"/>
</dbReference>
<feature type="domain" description="GspD-like N0" evidence="15">
    <location>
        <begin position="88"/>
        <end position="153"/>
    </location>
</feature>
<dbReference type="GO" id="GO:0009279">
    <property type="term" value="C:cell outer membrane"/>
    <property type="evidence" value="ECO:0007669"/>
    <property type="project" value="UniProtKB-SubCell"/>
</dbReference>
<dbReference type="InterPro" id="IPR038591">
    <property type="entry name" value="NolW-like_sf"/>
</dbReference>
<organism evidence="16 17">
    <name type="scientific">Pseudoteredinibacter isoporae</name>
    <dbReference type="NCBI Taxonomy" id="570281"/>
    <lineage>
        <taxon>Bacteria</taxon>
        <taxon>Pseudomonadati</taxon>
        <taxon>Pseudomonadota</taxon>
        <taxon>Gammaproteobacteria</taxon>
        <taxon>Cellvibrionales</taxon>
        <taxon>Cellvibrionaceae</taxon>
        <taxon>Pseudoteredinibacter</taxon>
    </lineage>
</organism>
<keyword evidence="7" id="KW-0653">Protein transport</keyword>
<keyword evidence="4" id="KW-1134">Transmembrane beta strand</keyword>
<feature type="domain" description="Type II/III secretion system secretin-like" evidence="13">
    <location>
        <begin position="510"/>
        <end position="671"/>
    </location>
</feature>
<comment type="similarity">
    <text evidence="2">Belongs to the bacterial secretin family. GSP D subfamily.</text>
</comment>
<proteinExistence type="inferred from homology"/>
<dbReference type="PANTHER" id="PTHR30332">
    <property type="entry name" value="PROBABLE GENERAL SECRETION PATHWAY PROTEIN D"/>
    <property type="match status" value="1"/>
</dbReference>
<dbReference type="GO" id="GO:0015627">
    <property type="term" value="C:type II protein secretion system complex"/>
    <property type="evidence" value="ECO:0007669"/>
    <property type="project" value="InterPro"/>
</dbReference>
<evidence type="ECO:0000259" key="14">
    <source>
        <dbReference type="Pfam" id="PF03958"/>
    </source>
</evidence>
<dbReference type="PANTHER" id="PTHR30332:SF25">
    <property type="entry name" value="SECRETIN XPSD"/>
    <property type="match status" value="1"/>
</dbReference>
<evidence type="ECO:0000256" key="3">
    <source>
        <dbReference type="ARBA" id="ARBA00022448"/>
    </source>
</evidence>
<evidence type="ECO:0000256" key="7">
    <source>
        <dbReference type="ARBA" id="ARBA00022927"/>
    </source>
</evidence>
<dbReference type="InterPro" id="IPR049371">
    <property type="entry name" value="GspD-like_N0"/>
</dbReference>
<evidence type="ECO:0000256" key="6">
    <source>
        <dbReference type="ARBA" id="ARBA00022729"/>
    </source>
</evidence>
<evidence type="ECO:0000256" key="2">
    <source>
        <dbReference type="ARBA" id="ARBA00006980"/>
    </source>
</evidence>
<sequence>MKKQVSLLAASIIALSGCAHNDEKENQFSFDRILQSDDPYVAAEAPKVEVKDDKVRKATDTIYKGNDRQLNLPKARPAIRLDGDAVQMNFEGAPLADVVHAILGDTLKLDYVVEHPIKGKITLRTRSPIPRDQLLEVLESLLHANGVLMVRDPNDRYFVSSSKALKTMVPQFESPSSKGAGFSTTIIPLQHIGAAEMADILRPVAGDTAFVRIDVARNILIMAGTRVQMSGWMDIINAFDIDTLKGMSVGVFPIEYAEPEEIEAAITQIIESNGEEASMASKVVKLIPLERLGSLLVITPRASLLEQVKTWIKRLDIVPDSGAEPQLYVYPVQNGNASHIADLLGQLFGGGSGSSSSRSGVAPGMKRQSVTDSANKSSTSSSTSKKSTSSKKGGGSSSVSIEGDVKVVADEDNNALLIYATSKQYRKIEQAMKKLDVSPAQIMIEASIIEVTLNDTLEYGLEWSFRGGFGGGDQGLGALANTRNAPAAARPGFSYSLVNSAGNIQAILNALATDSLLNVISTPSVMVLDNNEAKIKVGSQTPVEVGSSTTSTGIVTNNIEFKDTGVDLEVTPSVNAGGMVTLDVLQKVSDVGTVDEVSGQRTFQTREIQTRIAIRSGESAVLGGLIRENKTNGSSGVPGLHSLPVVGALFGKKSTTSVKTELLVILTPRVLFNEQDMRDISREMRSRISDLSLLEGKY</sequence>
<keyword evidence="3 10" id="KW-0813">Transport</keyword>
<dbReference type="Pfam" id="PF21305">
    <property type="entry name" value="type_II_gspD_N0"/>
    <property type="match status" value="1"/>
</dbReference>
<feature type="chain" id="PRO_5030703288" evidence="12">
    <location>
        <begin position="22"/>
        <end position="698"/>
    </location>
</feature>
<evidence type="ECO:0000256" key="11">
    <source>
        <dbReference type="SAM" id="MobiDB-lite"/>
    </source>
</evidence>
<dbReference type="InterPro" id="IPR004846">
    <property type="entry name" value="T2SS/T3SS_dom"/>
</dbReference>
<dbReference type="EMBL" id="JACHHT010000001">
    <property type="protein sequence ID" value="MBB6520111.1"/>
    <property type="molecule type" value="Genomic_DNA"/>
</dbReference>
<dbReference type="InParanoid" id="A0A7X0MU03"/>
<accession>A0A7X0MU03</accession>
<dbReference type="Pfam" id="PF00263">
    <property type="entry name" value="Secretin"/>
    <property type="match status" value="1"/>
</dbReference>
<dbReference type="PRINTS" id="PR00811">
    <property type="entry name" value="BCTERIALGSPD"/>
</dbReference>
<dbReference type="PROSITE" id="PS51257">
    <property type="entry name" value="PROKAR_LIPOPROTEIN"/>
    <property type="match status" value="1"/>
</dbReference>
<name>A0A7X0MU03_9GAMM</name>
<dbReference type="AlphaFoldDB" id="A0A7X0MU03"/>
<feature type="region of interest" description="Disordered" evidence="11">
    <location>
        <begin position="354"/>
        <end position="400"/>
    </location>
</feature>
<feature type="domain" description="NolW-like" evidence="14">
    <location>
        <begin position="329"/>
        <end position="441"/>
    </location>
</feature>
<evidence type="ECO:0000256" key="9">
    <source>
        <dbReference type="ARBA" id="ARBA00023237"/>
    </source>
</evidence>
<feature type="domain" description="NolW-like" evidence="14">
    <location>
        <begin position="250"/>
        <end position="319"/>
    </location>
</feature>
<keyword evidence="9" id="KW-0998">Cell outer membrane</keyword>
<evidence type="ECO:0000256" key="10">
    <source>
        <dbReference type="RuleBase" id="RU004004"/>
    </source>
</evidence>
<evidence type="ECO:0000313" key="16">
    <source>
        <dbReference type="EMBL" id="MBB6520111.1"/>
    </source>
</evidence>
<dbReference type="InterPro" id="IPR001775">
    <property type="entry name" value="GspD/PilQ"/>
</dbReference>
<evidence type="ECO:0000256" key="8">
    <source>
        <dbReference type="ARBA" id="ARBA00023136"/>
    </source>
</evidence>
<evidence type="ECO:0000256" key="12">
    <source>
        <dbReference type="SAM" id="SignalP"/>
    </source>
</evidence>
<keyword evidence="17" id="KW-1185">Reference proteome</keyword>
<dbReference type="InterPro" id="IPR005644">
    <property type="entry name" value="NolW-like"/>
</dbReference>
<dbReference type="NCBIfam" id="TIGR02517">
    <property type="entry name" value="type_II_gspD"/>
    <property type="match status" value="1"/>
</dbReference>
<evidence type="ECO:0000313" key="17">
    <source>
        <dbReference type="Proteomes" id="UP000528457"/>
    </source>
</evidence>
<dbReference type="Gene3D" id="3.30.1370.120">
    <property type="match status" value="3"/>
</dbReference>
<protein>
    <submittedName>
        <fullName evidence="16">General secretion pathway protein D</fullName>
    </submittedName>
</protein>
<dbReference type="GO" id="GO:0015628">
    <property type="term" value="P:protein secretion by the type II secretion system"/>
    <property type="evidence" value="ECO:0007669"/>
    <property type="project" value="InterPro"/>
</dbReference>
<reference evidence="16 17" key="1">
    <citation type="submission" date="2020-08" db="EMBL/GenBank/DDBJ databases">
        <title>Genomic Encyclopedia of Type Strains, Phase IV (KMG-IV): sequencing the most valuable type-strain genomes for metagenomic binning, comparative biology and taxonomic classification.</title>
        <authorList>
            <person name="Goeker M."/>
        </authorList>
    </citation>
    <scope>NUCLEOTIDE SEQUENCE [LARGE SCALE GENOMIC DNA]</scope>
    <source>
        <strain evidence="16 17">DSM 22368</strain>
    </source>
</reference>
<evidence type="ECO:0000256" key="5">
    <source>
        <dbReference type="ARBA" id="ARBA00022692"/>
    </source>
</evidence>
<dbReference type="Gene3D" id="3.55.50.30">
    <property type="match status" value="1"/>
</dbReference>
<dbReference type="InterPro" id="IPR050810">
    <property type="entry name" value="Bact_Secretion_Sys_Channel"/>
</dbReference>
<feature type="signal peptide" evidence="12">
    <location>
        <begin position="1"/>
        <end position="21"/>
    </location>
</feature>
<feature type="compositionally biased region" description="Low complexity" evidence="11">
    <location>
        <begin position="376"/>
        <end position="391"/>
    </location>
</feature>
<keyword evidence="8" id="KW-0472">Membrane</keyword>
<dbReference type="Pfam" id="PF03958">
    <property type="entry name" value="Secretin_N"/>
    <property type="match status" value="3"/>
</dbReference>
<comment type="subcellular location">
    <subcellularLocation>
        <location evidence="1 10">Cell outer membrane</location>
    </subcellularLocation>
</comment>
<gene>
    <name evidence="16" type="ORF">HNR48_000389</name>
</gene>
<evidence type="ECO:0000259" key="15">
    <source>
        <dbReference type="Pfam" id="PF21305"/>
    </source>
</evidence>
<dbReference type="Proteomes" id="UP000528457">
    <property type="component" value="Unassembled WGS sequence"/>
</dbReference>
<dbReference type="RefSeq" id="WP_166852221.1">
    <property type="nucleotide sequence ID" value="NZ_JAAONY010000001.1"/>
</dbReference>
<evidence type="ECO:0000256" key="1">
    <source>
        <dbReference type="ARBA" id="ARBA00004442"/>
    </source>
</evidence>
<keyword evidence="6 12" id="KW-0732">Signal</keyword>